<organism evidence="1 2">
    <name type="scientific">Pandoraea pnomenusa</name>
    <dbReference type="NCBI Taxonomy" id="93220"/>
    <lineage>
        <taxon>Bacteria</taxon>
        <taxon>Pseudomonadati</taxon>
        <taxon>Pseudomonadota</taxon>
        <taxon>Betaproteobacteria</taxon>
        <taxon>Burkholderiales</taxon>
        <taxon>Burkholderiaceae</taxon>
        <taxon>Pandoraea</taxon>
    </lineage>
</organism>
<accession>A0A379KD48</accession>
<gene>
    <name evidence="1" type="ORF">NCTC13160_04928</name>
</gene>
<dbReference type="KEGG" id="prb:X636_20605"/>
<dbReference type="EMBL" id="UGSG01000002">
    <property type="protein sequence ID" value="SUD65830.1"/>
    <property type="molecule type" value="Genomic_DNA"/>
</dbReference>
<evidence type="ECO:0000313" key="2">
    <source>
        <dbReference type="Proteomes" id="UP000254573"/>
    </source>
</evidence>
<sequence length="136" mass="16120">MTRVRLHREANEDIQKIKLTSQKDAAMALLIVRGLIDDPSPLEHLTTPDTIWPGLGFDYEVTQFQFFHKRGHDVWRIKAYDAPGHTFPYRLIYFYDIEAKDFYIVAVVHRSLDYENDPDTCKRIRELYKRLGLKVH</sequence>
<evidence type="ECO:0008006" key="3">
    <source>
        <dbReference type="Google" id="ProtNLM"/>
    </source>
</evidence>
<protein>
    <recommendedName>
        <fullName evidence="3">Type II toxin-antitoxin system RelE/ParE family toxin</fullName>
    </recommendedName>
</protein>
<reference evidence="1 2" key="1">
    <citation type="submission" date="2018-06" db="EMBL/GenBank/DDBJ databases">
        <authorList>
            <consortium name="Pathogen Informatics"/>
            <person name="Doyle S."/>
        </authorList>
    </citation>
    <scope>NUCLEOTIDE SEQUENCE [LARGE SCALE GENOMIC DNA]</scope>
    <source>
        <strain evidence="1 2">NCTC13160</strain>
    </source>
</reference>
<name>A0A379KD48_9BURK</name>
<evidence type="ECO:0000313" key="1">
    <source>
        <dbReference type="EMBL" id="SUD65830.1"/>
    </source>
</evidence>
<dbReference type="AlphaFoldDB" id="A0A379KD48"/>
<proteinExistence type="predicted"/>
<dbReference type="Proteomes" id="UP000254573">
    <property type="component" value="Unassembled WGS sequence"/>
</dbReference>